<sequence>ISSYGDHPVKEEGRVESVDKDDATCKDEISKDEKLESTKAEMDKVREENQRLKMYLDHIMKDHQRLQIEFYDIHKQEAKVSRPAARANNQSEMEESELISLSLGRCSSDQSKKDEKIKNLGKDIENEELKEGLTLALDCKFETSKTSLSESMQIPITDNSSDDQPKEEMDETWHPNKIPKTMGSTGEEEVSQQPHIVKRARVSVRARCDLPMMNDGCQWRKYGQKIAKGNPCPRAYYRCTIAPSCPVRKQVQRCAEDMSILITTYEGTHNHPLPLAATAMASTTSAAASMLISGSTTSGQVLHQSPSTATSTPTSLNGLNFYLSDNSRSKPPYYLPTSSLAPSPSCPTITLDITASSSSSSLPHFSRVLPLDFNTQSQRLVSHTSLSFSSSETNSMPVSWGNGILTSATQPYNKSYTTPFNLARQAKENFYMNYMQKNGGLVNGQQYLPDTIAAATKAITSDPNFQSALATALTSIISNNGSGSTVVHGNQSGGEKNFGQKMKWGEQIQAINSTAYPSSTPKGNNIGCASSYLNN</sequence>
<keyword evidence="5" id="KW-0539">Nucleus</keyword>
<dbReference type="AlphaFoldDB" id="A0AAN8UZZ7"/>
<evidence type="ECO:0000259" key="7">
    <source>
        <dbReference type="PROSITE" id="PS50811"/>
    </source>
</evidence>
<dbReference type="EMBL" id="JBAMMX010000020">
    <property type="protein sequence ID" value="KAK6920831.1"/>
    <property type="molecule type" value="Genomic_DNA"/>
</dbReference>
<dbReference type="PANTHER" id="PTHR31429">
    <property type="entry name" value="WRKY TRANSCRIPTION FACTOR 36-RELATED"/>
    <property type="match status" value="1"/>
</dbReference>
<evidence type="ECO:0000256" key="6">
    <source>
        <dbReference type="SAM" id="MobiDB-lite"/>
    </source>
</evidence>
<organism evidence="8 9">
    <name type="scientific">Dillenia turbinata</name>
    <dbReference type="NCBI Taxonomy" id="194707"/>
    <lineage>
        <taxon>Eukaryota</taxon>
        <taxon>Viridiplantae</taxon>
        <taxon>Streptophyta</taxon>
        <taxon>Embryophyta</taxon>
        <taxon>Tracheophyta</taxon>
        <taxon>Spermatophyta</taxon>
        <taxon>Magnoliopsida</taxon>
        <taxon>eudicotyledons</taxon>
        <taxon>Gunneridae</taxon>
        <taxon>Pentapetalae</taxon>
        <taxon>Dilleniales</taxon>
        <taxon>Dilleniaceae</taxon>
        <taxon>Dillenia</taxon>
    </lineage>
</organism>
<feature type="region of interest" description="Disordered" evidence="6">
    <location>
        <begin position="1"/>
        <end position="42"/>
    </location>
</feature>
<dbReference type="InterPro" id="IPR044810">
    <property type="entry name" value="WRKY_plant"/>
</dbReference>
<evidence type="ECO:0000256" key="4">
    <source>
        <dbReference type="ARBA" id="ARBA00023163"/>
    </source>
</evidence>
<feature type="domain" description="WRKY" evidence="7">
    <location>
        <begin position="208"/>
        <end position="274"/>
    </location>
</feature>
<dbReference type="Gene3D" id="2.20.25.80">
    <property type="entry name" value="WRKY domain"/>
    <property type="match status" value="1"/>
</dbReference>
<gene>
    <name evidence="8" type="ORF">RJ641_014509</name>
</gene>
<dbReference type="GO" id="GO:0003700">
    <property type="term" value="F:DNA-binding transcription factor activity"/>
    <property type="evidence" value="ECO:0007669"/>
    <property type="project" value="InterPro"/>
</dbReference>
<evidence type="ECO:0000256" key="5">
    <source>
        <dbReference type="ARBA" id="ARBA00023242"/>
    </source>
</evidence>
<proteinExistence type="predicted"/>
<protein>
    <submittedName>
        <fullName evidence="8">WRKY domain</fullName>
    </submittedName>
</protein>
<name>A0AAN8UZZ7_9MAGN</name>
<feature type="region of interest" description="Disordered" evidence="6">
    <location>
        <begin position="155"/>
        <end position="195"/>
    </location>
</feature>
<comment type="subcellular location">
    <subcellularLocation>
        <location evidence="1">Nucleus</location>
    </subcellularLocation>
</comment>
<evidence type="ECO:0000256" key="3">
    <source>
        <dbReference type="ARBA" id="ARBA00023125"/>
    </source>
</evidence>
<dbReference type="SUPFAM" id="SSF118290">
    <property type="entry name" value="WRKY DNA-binding domain"/>
    <property type="match status" value="1"/>
</dbReference>
<feature type="compositionally biased region" description="Basic and acidic residues" evidence="6">
    <location>
        <begin position="163"/>
        <end position="174"/>
    </location>
</feature>
<accession>A0AAN8UZZ7</accession>
<dbReference type="GO" id="GO:0043565">
    <property type="term" value="F:sequence-specific DNA binding"/>
    <property type="evidence" value="ECO:0007669"/>
    <property type="project" value="InterPro"/>
</dbReference>
<dbReference type="Pfam" id="PF03106">
    <property type="entry name" value="WRKY"/>
    <property type="match status" value="1"/>
</dbReference>
<evidence type="ECO:0000256" key="1">
    <source>
        <dbReference type="ARBA" id="ARBA00004123"/>
    </source>
</evidence>
<keyword evidence="4" id="KW-0804">Transcription</keyword>
<dbReference type="Proteomes" id="UP001370490">
    <property type="component" value="Unassembled WGS sequence"/>
</dbReference>
<dbReference type="PANTHER" id="PTHR31429:SF86">
    <property type="entry name" value="WRKY TRANSCRIPTION FACTOR 61-RELATED"/>
    <property type="match status" value="1"/>
</dbReference>
<dbReference type="SMART" id="SM00774">
    <property type="entry name" value="WRKY"/>
    <property type="match status" value="1"/>
</dbReference>
<dbReference type="PROSITE" id="PS50811">
    <property type="entry name" value="WRKY"/>
    <property type="match status" value="1"/>
</dbReference>
<dbReference type="InterPro" id="IPR003657">
    <property type="entry name" value="WRKY_dom"/>
</dbReference>
<keyword evidence="2" id="KW-0805">Transcription regulation</keyword>
<comment type="caution">
    <text evidence="8">The sequence shown here is derived from an EMBL/GenBank/DDBJ whole genome shotgun (WGS) entry which is preliminary data.</text>
</comment>
<feature type="non-terminal residue" evidence="8">
    <location>
        <position position="1"/>
    </location>
</feature>
<feature type="compositionally biased region" description="Basic and acidic residues" evidence="6">
    <location>
        <begin position="7"/>
        <end position="42"/>
    </location>
</feature>
<dbReference type="InterPro" id="IPR036576">
    <property type="entry name" value="WRKY_dom_sf"/>
</dbReference>
<keyword evidence="9" id="KW-1185">Reference proteome</keyword>
<evidence type="ECO:0000313" key="8">
    <source>
        <dbReference type="EMBL" id="KAK6920831.1"/>
    </source>
</evidence>
<dbReference type="FunFam" id="2.20.25.80:FF:000002">
    <property type="entry name" value="probable WRKY transcription factor 31"/>
    <property type="match status" value="1"/>
</dbReference>
<keyword evidence="3" id="KW-0238">DNA-binding</keyword>
<reference evidence="8 9" key="1">
    <citation type="submission" date="2023-12" db="EMBL/GenBank/DDBJ databases">
        <title>A high-quality genome assembly for Dillenia turbinata (Dilleniales).</title>
        <authorList>
            <person name="Chanderbali A."/>
        </authorList>
    </citation>
    <scope>NUCLEOTIDE SEQUENCE [LARGE SCALE GENOMIC DNA]</scope>
    <source>
        <strain evidence="8">LSX21</strain>
        <tissue evidence="8">Leaf</tissue>
    </source>
</reference>
<dbReference type="GO" id="GO:0005634">
    <property type="term" value="C:nucleus"/>
    <property type="evidence" value="ECO:0007669"/>
    <property type="project" value="UniProtKB-SubCell"/>
</dbReference>
<evidence type="ECO:0000256" key="2">
    <source>
        <dbReference type="ARBA" id="ARBA00023015"/>
    </source>
</evidence>
<evidence type="ECO:0000313" key="9">
    <source>
        <dbReference type="Proteomes" id="UP001370490"/>
    </source>
</evidence>